<evidence type="ECO:0000313" key="4">
    <source>
        <dbReference type="EMBL" id="MBW8637701.1"/>
    </source>
</evidence>
<dbReference type="Proteomes" id="UP001196509">
    <property type="component" value="Unassembled WGS sequence"/>
</dbReference>
<name>A0AAE3D1A3_9HYPH</name>
<reference evidence="4" key="1">
    <citation type="submission" date="2021-08" db="EMBL/GenBank/DDBJ databases">
        <title>Hoeflea bacterium WL0058 sp. nov., isolated from the sediment.</title>
        <authorList>
            <person name="Wang L."/>
            <person name="Zhang D."/>
        </authorList>
    </citation>
    <scope>NUCLEOTIDE SEQUENCE</scope>
    <source>
        <strain evidence="4">WL0058</strain>
    </source>
</reference>
<protein>
    <submittedName>
        <fullName evidence="4">Transporter substrate-binding domain-containing protein</fullName>
    </submittedName>
</protein>
<evidence type="ECO:0000256" key="2">
    <source>
        <dbReference type="ARBA" id="ARBA00022729"/>
    </source>
</evidence>
<evidence type="ECO:0000256" key="1">
    <source>
        <dbReference type="ARBA" id="ARBA00004418"/>
    </source>
</evidence>
<accession>A0AAE3D1A3</accession>
<evidence type="ECO:0000313" key="5">
    <source>
        <dbReference type="Proteomes" id="UP001196509"/>
    </source>
</evidence>
<dbReference type="SMART" id="SM00062">
    <property type="entry name" value="PBPb"/>
    <property type="match status" value="1"/>
</dbReference>
<sequence length="264" mass="29113">MLSPAAAQQVTAPSYWDPNERIGVPDLSARGRILFVTTADFPPFNFLDQQNRLAGFHVELVRAICEELKVLDRCQIQLLPWEELEAAIADGKADAIVAGVAITAEAREKYDFTRPFLKLPARFARNEAVAIDGDDAAALAGHRVGVIAGTAHEAMLRAFFPEVQPVIFDKQEWMYDGLKKGDVDAVFADGVQLSFWLGSQDADGCCAFFDGPYLSRSYLGEGLAIAVNPKDPELVQALDHALLAMTRNGRMTEIYRRAFPYGLY</sequence>
<gene>
    <name evidence="4" type="ORF">K1W69_10930</name>
</gene>
<keyword evidence="5" id="KW-1185">Reference proteome</keyword>
<dbReference type="Gene3D" id="3.40.190.10">
    <property type="entry name" value="Periplasmic binding protein-like II"/>
    <property type="match status" value="2"/>
</dbReference>
<organism evidence="4 5">
    <name type="scientific">Flavimaribacter sediminis</name>
    <dbReference type="NCBI Taxonomy" id="2865987"/>
    <lineage>
        <taxon>Bacteria</taxon>
        <taxon>Pseudomonadati</taxon>
        <taxon>Pseudomonadota</taxon>
        <taxon>Alphaproteobacteria</taxon>
        <taxon>Hyphomicrobiales</taxon>
        <taxon>Rhizobiaceae</taxon>
        <taxon>Flavimaribacter</taxon>
    </lineage>
</organism>
<keyword evidence="2" id="KW-0732">Signal</keyword>
<dbReference type="SUPFAM" id="SSF53850">
    <property type="entry name" value="Periplasmic binding protein-like II"/>
    <property type="match status" value="1"/>
</dbReference>
<comment type="caution">
    <text evidence="4">The sequence shown here is derived from an EMBL/GenBank/DDBJ whole genome shotgun (WGS) entry which is preliminary data.</text>
</comment>
<dbReference type="PANTHER" id="PTHR35936:SF35">
    <property type="entry name" value="L-CYSTINE-BINDING PROTEIN TCYJ"/>
    <property type="match status" value="1"/>
</dbReference>
<dbReference type="AlphaFoldDB" id="A0AAE3D1A3"/>
<feature type="domain" description="Solute-binding protein family 3/N-terminal" evidence="3">
    <location>
        <begin position="32"/>
        <end position="262"/>
    </location>
</feature>
<dbReference type="GO" id="GO:0042597">
    <property type="term" value="C:periplasmic space"/>
    <property type="evidence" value="ECO:0007669"/>
    <property type="project" value="UniProtKB-SubCell"/>
</dbReference>
<dbReference type="Pfam" id="PF00497">
    <property type="entry name" value="SBP_bac_3"/>
    <property type="match status" value="1"/>
</dbReference>
<dbReference type="PANTHER" id="PTHR35936">
    <property type="entry name" value="MEMBRANE-BOUND LYTIC MUREIN TRANSGLYCOSYLASE F"/>
    <property type="match status" value="1"/>
</dbReference>
<dbReference type="EMBL" id="JAICBX010000002">
    <property type="protein sequence ID" value="MBW8637701.1"/>
    <property type="molecule type" value="Genomic_DNA"/>
</dbReference>
<proteinExistence type="predicted"/>
<comment type="subcellular location">
    <subcellularLocation>
        <location evidence="1">Periplasm</location>
    </subcellularLocation>
</comment>
<evidence type="ECO:0000259" key="3">
    <source>
        <dbReference type="SMART" id="SM00062"/>
    </source>
</evidence>
<dbReference type="InterPro" id="IPR001638">
    <property type="entry name" value="Solute-binding_3/MltF_N"/>
</dbReference>